<feature type="region of interest" description="Disordered" evidence="3">
    <location>
        <begin position="508"/>
        <end position="575"/>
    </location>
</feature>
<feature type="compositionally biased region" description="Polar residues" evidence="3">
    <location>
        <begin position="94"/>
        <end position="115"/>
    </location>
</feature>
<feature type="compositionally biased region" description="Polar residues" evidence="3">
    <location>
        <begin position="1190"/>
        <end position="1207"/>
    </location>
</feature>
<feature type="compositionally biased region" description="Low complexity" evidence="3">
    <location>
        <begin position="255"/>
        <end position="271"/>
    </location>
</feature>
<feature type="compositionally biased region" description="Polar residues" evidence="3">
    <location>
        <begin position="892"/>
        <end position="971"/>
    </location>
</feature>
<reference evidence="4" key="1">
    <citation type="submission" date="2015-01" db="EMBL/GenBank/DDBJ databases">
        <authorList>
            <person name="Durling Mikael"/>
        </authorList>
    </citation>
    <scope>NUCLEOTIDE SEQUENCE</scope>
</reference>
<feature type="region of interest" description="Disordered" evidence="3">
    <location>
        <begin position="1015"/>
        <end position="1041"/>
    </location>
</feature>
<feature type="compositionally biased region" description="Pro residues" evidence="3">
    <location>
        <begin position="530"/>
        <end position="539"/>
    </location>
</feature>
<name>A0A0B7KFC4_BIOOC</name>
<feature type="compositionally biased region" description="Low complexity" evidence="3">
    <location>
        <begin position="1090"/>
        <end position="1100"/>
    </location>
</feature>
<feature type="compositionally biased region" description="Basic and acidic residues" evidence="3">
    <location>
        <begin position="1103"/>
        <end position="1125"/>
    </location>
</feature>
<gene>
    <name evidence="4" type="ORF">BN869_000009668_1</name>
</gene>
<dbReference type="PANTHER" id="PTHR32083">
    <property type="entry name" value="CILIA AND FLAGELLA-ASSOCIATED PROTEIN 58-RELATED"/>
    <property type="match status" value="1"/>
</dbReference>
<protein>
    <recommendedName>
        <fullName evidence="5">Myosin class II heavy chain</fullName>
    </recommendedName>
</protein>
<evidence type="ECO:0000256" key="1">
    <source>
        <dbReference type="ARBA" id="ARBA00023054"/>
    </source>
</evidence>
<evidence type="ECO:0008006" key="5">
    <source>
        <dbReference type="Google" id="ProtNLM"/>
    </source>
</evidence>
<feature type="region of interest" description="Disordered" evidence="3">
    <location>
        <begin position="1224"/>
        <end position="1346"/>
    </location>
</feature>
<feature type="region of interest" description="Disordered" evidence="3">
    <location>
        <begin position="1534"/>
        <end position="1574"/>
    </location>
</feature>
<feature type="compositionally biased region" description="Polar residues" evidence="3">
    <location>
        <begin position="2356"/>
        <end position="2365"/>
    </location>
</feature>
<dbReference type="PANTHER" id="PTHR32083:SF0">
    <property type="entry name" value="CILIA AND FLAGELLA-ASSOCIATED PROTEIN 58"/>
    <property type="match status" value="1"/>
</dbReference>
<evidence type="ECO:0000256" key="3">
    <source>
        <dbReference type="SAM" id="MobiDB-lite"/>
    </source>
</evidence>
<feature type="region of interest" description="Disordered" evidence="3">
    <location>
        <begin position="247"/>
        <end position="384"/>
    </location>
</feature>
<feature type="region of interest" description="Disordered" evidence="3">
    <location>
        <begin position="839"/>
        <end position="971"/>
    </location>
</feature>
<accession>A0A0B7KFC4</accession>
<feature type="region of interest" description="Disordered" evidence="3">
    <location>
        <begin position="680"/>
        <end position="705"/>
    </location>
</feature>
<organism evidence="4">
    <name type="scientific">Bionectria ochroleuca</name>
    <name type="common">Gliocladium roseum</name>
    <dbReference type="NCBI Taxonomy" id="29856"/>
    <lineage>
        <taxon>Eukaryota</taxon>
        <taxon>Fungi</taxon>
        <taxon>Dikarya</taxon>
        <taxon>Ascomycota</taxon>
        <taxon>Pezizomycotina</taxon>
        <taxon>Sordariomycetes</taxon>
        <taxon>Hypocreomycetidae</taxon>
        <taxon>Hypocreales</taxon>
        <taxon>Bionectriaceae</taxon>
        <taxon>Clonostachys</taxon>
    </lineage>
</organism>
<evidence type="ECO:0000313" key="4">
    <source>
        <dbReference type="EMBL" id="CEO53610.1"/>
    </source>
</evidence>
<proteinExistence type="predicted"/>
<dbReference type="EMBL" id="CDPU01000036">
    <property type="protein sequence ID" value="CEO53610.1"/>
    <property type="molecule type" value="Genomic_DNA"/>
</dbReference>
<sequence length="2437" mass="268767">MSGMYVWECLSSNVGGEQKEAWGKEHLEGESAAGDNFLVCAESQLVSELLVRIVNGHRSSDHVLGAHRTLVTTSPPKSSTPAPGAYSAQDESAVDSNTQPQSPRSPALSDASTADGSDGLESSPALPPLQAPPLPPRTQNLLRSPSAGTDEDNQFGTASWGSPYPRTDRNLRRRSFSSDASDEFPVHNLAIDTPFLRPPPELASLSGENSQPGISAAAAVLANRVRRQVRGLTEDWIRTHTSGDLENVEPRHWFSDGSGSEHSSLSGSEAGWLGESDLRTPKASKGKNSAHPVRPFHPRGRSSVETLKPADTNTPRGPKQLIKMATADNQPGSPGGRSATETPVSDDTAPMTPTKTKPALNGEAKFSTPTKTTQKPLPKEPAMTPRIKKKVPWKGKNIMVLLPRDEERGLPGKPPKPLRQGEIEKMFSSWRELGYGVDGFDLMVDDYQPTGSHNAQSRGAWPDHDDVVEERSERHYQVTLPDLNAWKNYVDELQEAKLRALGVSFGDDEPAAPSPLESAVPSRQASAQYPPLPFSPPLPTSSASSNHAPMGFPFPGQFNSATQSPNIPQGASPVPFVPGKFNPRASISFSGNNSPFQMPQSPLAWPGLQNVGRADSPSFANMNGMVPAQPPFDLEGLPPNSSPALNNLHQRQQSLQFPLVSRQSFQFPPPMRDFSRLQEVYEEEEELKSPSKTPEPLQDNNNPKAELGDEEYHLEEQLRNELEHEDYDPHAHSQQASTDHGMYAQDPAENFQVPAHFANQPEKPLTLHHPRPHSRGHSLSHSLSQNFLVDQNQSDDNAKSVNKPSAPLHDIIETHKGEERWEIETNPSNLGTPVQDFDFAGPFAQHDRNVSTGSNPWNDYSSSASNPRRASHASKPSLSKLNVKAPEFKFNPASSFTPGQSTFTPGQSTFTPGQSVFTPGQSSFTPAQSSFTPAQSTFTPAQSTFNPGQSTFNPGQSTFNPGQSSFTPGQFNFGGQSFQPAIFQASVGGSVAGSVSLDSLPPLDNAEEVHIEEQASFAPEQSDFSFSTSGPKFRPDAPSFMPFSPAPTVGLGLGNKHAARESIFGNIHIEPEVANPGKKSKAIPILRPTSSGASDRAAGDSGSGHEDEHEGTSDNRDRGPDDFRAKRAKSAMPDGDDVPLFAEQPKDLTPSVTEEDQEPSKEPRTSIEEEHHLPADTSMSSAVMSDNIDTKATTAAPSESSQVDVESNLWSPFEFDGRFDAKNFSEARPLGDEEPVQPSGHRKSLSATAPSFMPGAMFGQEEETPRPETPEQHDVEIIVAKRDTEQPRASSPQKRKASSKGLGLGSSRFASPPPKPKGLASSRYASAASVVEPENSLPTPTVEKKEVLESVEHEEAVIPSTEHGQLSFEDIDAVMEQLENDPSLGVNKSIETASFQSSPAKPAPLADVNNSSALKLEPPSDHFVLDTKSSGTPTFQPTLGDVPLLPTTEMDDPFVDPQPDALEEAGGQIVIDDTPAVSDWEAAFSADEHEKLDSRAQFFDGRVNEVVGNLLASRLEPLENILFTIQDAIALKAGRPSSSRRDLRSVSAEKQQSDADDEDEEPTVRRSMSPRRDRRLDQIRAAVMEGIAAQQRMQPLSSVPEQPEPESQLFEAVADIKRQLEIRQKADFDAEHLQAIVEHAVKSQMPVTVEPDQSSLDRNAELEAKVAQLEQELRAGRYEMDKEIEARRAAEDVSADLNRQLKAAETRVEVEIINRSVYDQRVADLEEKLRYQENQSEEQIQNRRAAEDRLAEVQRLLRIASEEEDRLREVNDEKEQRIKSMEQANAKSSMKMALLEAAQNNATQSQSEMTNKLNVLEADLRNVRLDNDHWRAEAERNDELAHRRAGELAHIQEEHKHLQKTLYTLSTQLEENERLRDSWRSKFNSLQDDMRKAAREIAEENARHIKKDQVMHARQEVLDARLQAEAKTRERLELEMDRLQDNERAGMRAANECKRLEELLAQLRTENHRLQQRASEAEREFEEARESGLSEVKRTRMAMQTEIDAANHQVNVVREELEEQYSKLRAELDSFKLDADTVKARNEMLLEDAEATKAMEIEELKQKHQNELEDLEARYEQQRNARDEESSKTEENLLERLSFSSTKIDHLQDRINHLEEKLEVSKEAAAAAVAAAKSAAAAESKAPAQTQSRSQPDKSDLPEKISPQALRESIMVLQEQLQAREQRIEELEQTVAKSDPEAEVKISKRDDEISWLRELLAVRHGDLQDIITALSGNNFDHERVKDAAIRLKANLQMEEQERERAMSGASALSLPSIAQSITASPRVAQTIGPIAAAWGNWRKGSTSSFAGFTARPGLSAGSRNGTPSRAQQVSRNSQPNGLMTPPASNVRQMPVLETKPQPTAFSSTGRRYPSHGNPSRARNVSETSRQAEDMSSSEVVMPHPAEEEEEQPMTPTMMRSTHYDSDAQPADYYDDEFFEDN</sequence>
<feature type="compositionally biased region" description="Low complexity" evidence="3">
    <location>
        <begin position="348"/>
        <end position="359"/>
    </location>
</feature>
<feature type="compositionally biased region" description="Polar residues" evidence="3">
    <location>
        <begin position="2317"/>
        <end position="2347"/>
    </location>
</feature>
<feature type="region of interest" description="Disordered" evidence="3">
    <location>
        <begin position="65"/>
        <end position="169"/>
    </location>
</feature>
<feature type="compositionally biased region" description="Low complexity" evidence="3">
    <location>
        <begin position="72"/>
        <end position="81"/>
    </location>
</feature>
<feature type="region of interest" description="Disordered" evidence="3">
    <location>
        <begin position="2310"/>
        <end position="2437"/>
    </location>
</feature>
<feature type="compositionally biased region" description="Low complexity" evidence="3">
    <location>
        <begin position="1320"/>
        <end position="1329"/>
    </location>
</feature>
<feature type="compositionally biased region" description="Polar residues" evidence="3">
    <location>
        <begin position="137"/>
        <end position="147"/>
    </location>
</feature>
<feature type="compositionally biased region" description="Acidic residues" evidence="3">
    <location>
        <begin position="2428"/>
        <end position="2437"/>
    </location>
</feature>
<keyword evidence="1 2" id="KW-0175">Coiled coil</keyword>
<feature type="region of interest" description="Disordered" evidence="3">
    <location>
        <begin position="2138"/>
        <end position="2159"/>
    </location>
</feature>
<feature type="region of interest" description="Disordered" evidence="3">
    <location>
        <begin position="615"/>
        <end position="646"/>
    </location>
</feature>
<feature type="compositionally biased region" description="Basic and acidic residues" evidence="3">
    <location>
        <begin position="1158"/>
        <end position="1174"/>
    </location>
</feature>
<feature type="region of interest" description="Disordered" evidence="3">
    <location>
        <begin position="1074"/>
        <end position="1207"/>
    </location>
</feature>
<feature type="compositionally biased region" description="Polar residues" evidence="3">
    <location>
        <begin position="557"/>
        <end position="569"/>
    </location>
</feature>
<feature type="compositionally biased region" description="Polar residues" evidence="3">
    <location>
        <begin position="2372"/>
        <end position="2393"/>
    </location>
</feature>
<feature type="compositionally biased region" description="Pro residues" evidence="3">
    <location>
        <begin position="125"/>
        <end position="136"/>
    </location>
</feature>
<feature type="coiled-coil region" evidence="2">
    <location>
        <begin position="1876"/>
        <end position="2124"/>
    </location>
</feature>
<evidence type="ECO:0000256" key="2">
    <source>
        <dbReference type="SAM" id="Coils"/>
    </source>
</evidence>
<feature type="compositionally biased region" description="Low complexity" evidence="3">
    <location>
        <begin position="1299"/>
        <end position="1308"/>
    </location>
</feature>
<feature type="region of interest" description="Disordered" evidence="3">
    <location>
        <begin position="725"/>
        <end position="753"/>
    </location>
</feature>
<feature type="compositionally biased region" description="Basic and acidic residues" evidence="3">
    <location>
        <begin position="1263"/>
        <end position="1286"/>
    </location>
</feature>
<feature type="coiled-coil region" evidence="2">
    <location>
        <begin position="1652"/>
        <end position="1833"/>
    </location>
</feature>
<feature type="compositionally biased region" description="Polar residues" evidence="3">
    <location>
        <begin position="850"/>
        <end position="880"/>
    </location>
</feature>
<dbReference type="GO" id="GO:0005856">
    <property type="term" value="C:cytoskeleton"/>
    <property type="evidence" value="ECO:0007669"/>
    <property type="project" value="TreeGrafter"/>
</dbReference>